<dbReference type="SUPFAM" id="SSF48371">
    <property type="entry name" value="ARM repeat"/>
    <property type="match status" value="1"/>
</dbReference>
<evidence type="ECO:0000259" key="5">
    <source>
        <dbReference type="PROSITE" id="PS50089"/>
    </source>
</evidence>
<dbReference type="CDD" id="cd12883">
    <property type="entry name" value="SPRY_RING"/>
    <property type="match status" value="1"/>
</dbReference>
<keyword evidence="2 4" id="KW-0863">Zinc-finger</keyword>
<evidence type="ECO:0000256" key="3">
    <source>
        <dbReference type="ARBA" id="ARBA00022833"/>
    </source>
</evidence>
<evidence type="ECO:0000256" key="2">
    <source>
        <dbReference type="ARBA" id="ARBA00022771"/>
    </source>
</evidence>
<reference evidence="7 8" key="1">
    <citation type="submission" date="2024-08" db="EMBL/GenBank/DDBJ databases">
        <authorList>
            <person name="Cucini C."/>
            <person name="Frati F."/>
        </authorList>
    </citation>
    <scope>NUCLEOTIDE SEQUENCE [LARGE SCALE GENOMIC DNA]</scope>
</reference>
<dbReference type="InterPro" id="IPR045129">
    <property type="entry name" value="RNF123/RKP/RSPRY1"/>
</dbReference>
<name>A0ABP1Q452_9HEXA</name>
<dbReference type="InterPro" id="IPR001870">
    <property type="entry name" value="B30.2/SPRY"/>
</dbReference>
<organism evidence="7 8">
    <name type="scientific">Orchesella dallaii</name>
    <dbReference type="NCBI Taxonomy" id="48710"/>
    <lineage>
        <taxon>Eukaryota</taxon>
        <taxon>Metazoa</taxon>
        <taxon>Ecdysozoa</taxon>
        <taxon>Arthropoda</taxon>
        <taxon>Hexapoda</taxon>
        <taxon>Collembola</taxon>
        <taxon>Entomobryomorpha</taxon>
        <taxon>Entomobryoidea</taxon>
        <taxon>Orchesellidae</taxon>
        <taxon>Orchesellinae</taxon>
        <taxon>Orchesella</taxon>
    </lineage>
</organism>
<keyword evidence="8" id="KW-1185">Reference proteome</keyword>
<accession>A0ABP1Q452</accession>
<dbReference type="PANTHER" id="PTHR13363:SF6">
    <property type="entry name" value="RING FINGER AND SPRY DOMAIN-CONTAINING PROTEIN 1"/>
    <property type="match status" value="1"/>
</dbReference>
<proteinExistence type="predicted"/>
<evidence type="ECO:0000313" key="8">
    <source>
        <dbReference type="Proteomes" id="UP001642540"/>
    </source>
</evidence>
<feature type="domain" description="B30.2/SPRY" evidence="6">
    <location>
        <begin position="291"/>
        <end position="475"/>
    </location>
</feature>
<evidence type="ECO:0000256" key="1">
    <source>
        <dbReference type="ARBA" id="ARBA00022723"/>
    </source>
</evidence>
<dbReference type="InterPro" id="IPR016024">
    <property type="entry name" value="ARM-type_fold"/>
</dbReference>
<evidence type="ECO:0008006" key="9">
    <source>
        <dbReference type="Google" id="ProtNLM"/>
    </source>
</evidence>
<dbReference type="PROSITE" id="PS50089">
    <property type="entry name" value="ZF_RING_2"/>
    <property type="match status" value="1"/>
</dbReference>
<dbReference type="Gene3D" id="3.30.40.10">
    <property type="entry name" value="Zinc/RING finger domain, C3HC4 (zinc finger)"/>
    <property type="match status" value="1"/>
</dbReference>
<gene>
    <name evidence="7" type="ORF">ODALV1_LOCUS6975</name>
</gene>
<evidence type="ECO:0000259" key="6">
    <source>
        <dbReference type="PROSITE" id="PS50188"/>
    </source>
</evidence>
<feature type="domain" description="RING-type" evidence="5">
    <location>
        <begin position="521"/>
        <end position="556"/>
    </location>
</feature>
<dbReference type="PANTHER" id="PTHR13363">
    <property type="entry name" value="RING FINGER AND SRY DOMAIN-CONTAINING"/>
    <property type="match status" value="1"/>
</dbReference>
<keyword evidence="1" id="KW-0479">Metal-binding</keyword>
<protein>
    <recommendedName>
        <fullName evidence="9">RING finger and SPRY domain-containing protein 1</fullName>
    </recommendedName>
</protein>
<dbReference type="InterPro" id="IPR013083">
    <property type="entry name" value="Znf_RING/FYVE/PHD"/>
</dbReference>
<evidence type="ECO:0000256" key="4">
    <source>
        <dbReference type="PROSITE-ProRule" id="PRU00175"/>
    </source>
</evidence>
<dbReference type="InterPro" id="IPR035774">
    <property type="entry name" value="SPRY_RSPRY1"/>
</dbReference>
<dbReference type="CDD" id="cd16566">
    <property type="entry name" value="RING-HC_RSPRY1"/>
    <property type="match status" value="1"/>
</dbReference>
<dbReference type="InterPro" id="IPR043136">
    <property type="entry name" value="B30.2/SPRY_sf"/>
</dbReference>
<dbReference type="SUPFAM" id="SSF49899">
    <property type="entry name" value="Concanavalin A-like lectins/glucanases"/>
    <property type="match status" value="1"/>
</dbReference>
<sequence>MMGLCLCKDEDRESQGPQCCSTVNSNCPCCFRWGKRSGSGGSMFGASHHGAPGNMASSGAGLRDGSGSPNNRSISNLSDATFLLSFSPEVVNHYVLETLKVLRTLVGNDAEAPASMVKLHRIAELEDGWPMVVISLVNCIPMQDPLGPAVISLLLDDCPLPTKENAMQLSRHLELKDFEKHDTRRKRNTSIVLGCLAEKLAGQNSTILLNEEVMTYLITHLSEQTSPSVILYTIIALEKFAQTSENKTAIMKILQSRGNENPLVKLEQRVDSDNHEHRQVGFCAQWALDNVFLIPGRPFGYELVENSGINVILNSYDVSEYLKIAPNGLEARCDASSFESVRSTFQVDSGKWYYEVTIVTEGVMQIGWATKASKFLNHEGYGIGDDEFSVAYDGCRQVMWHAAQSLPMNHVPCWRPGDTLGTYLDLEKCEIIFFLNGVIIKSHTDVFKHTKSGFFAAGSFMSFQQCVFNFGSRPFKYPPSSDKSYRNFNQYAKLGDECRVVLPRHLRMEYLRKVSVKENSCTLCFDHVANVRLLPCEHCGFCSHCADQLENCPLCRQAIENKLTLYET</sequence>
<dbReference type="Pfam" id="PF00622">
    <property type="entry name" value="SPRY"/>
    <property type="match status" value="1"/>
</dbReference>
<dbReference type="SMART" id="SM00449">
    <property type="entry name" value="SPRY"/>
    <property type="match status" value="1"/>
</dbReference>
<dbReference type="PROSITE" id="PS50188">
    <property type="entry name" value="B302_SPRY"/>
    <property type="match status" value="1"/>
</dbReference>
<dbReference type="InterPro" id="IPR001841">
    <property type="entry name" value="Znf_RING"/>
</dbReference>
<dbReference type="Gene3D" id="2.60.120.920">
    <property type="match status" value="1"/>
</dbReference>
<dbReference type="InterPro" id="IPR003877">
    <property type="entry name" value="SPRY_dom"/>
</dbReference>
<dbReference type="Pfam" id="PF13920">
    <property type="entry name" value="zf-C3HC4_3"/>
    <property type="match status" value="1"/>
</dbReference>
<dbReference type="EMBL" id="CAXLJM020000022">
    <property type="protein sequence ID" value="CAL8088185.1"/>
    <property type="molecule type" value="Genomic_DNA"/>
</dbReference>
<dbReference type="Proteomes" id="UP001642540">
    <property type="component" value="Unassembled WGS sequence"/>
</dbReference>
<dbReference type="SUPFAM" id="SSF57850">
    <property type="entry name" value="RING/U-box"/>
    <property type="match status" value="1"/>
</dbReference>
<evidence type="ECO:0000313" key="7">
    <source>
        <dbReference type="EMBL" id="CAL8088185.1"/>
    </source>
</evidence>
<dbReference type="SMART" id="SM00184">
    <property type="entry name" value="RING"/>
    <property type="match status" value="1"/>
</dbReference>
<comment type="caution">
    <text evidence="7">The sequence shown here is derived from an EMBL/GenBank/DDBJ whole genome shotgun (WGS) entry which is preliminary data.</text>
</comment>
<keyword evidence="3" id="KW-0862">Zinc</keyword>
<dbReference type="InterPro" id="IPR013320">
    <property type="entry name" value="ConA-like_dom_sf"/>
</dbReference>